<sequence length="96" mass="11118">MSVIKVFRSYMAKNHPHIAHMDWQADVRLIPVQDIPNELLKAIMPKEISEPVTCWLFYYDDGLNNVVCLLQDQRGVRNYGIGLLKYGELVKPISFI</sequence>
<dbReference type="OrthoDB" id="2973674at2"/>
<accession>A0A1G9T5A4</accession>
<organism evidence="1 2">
    <name type="scientific">Sediminibacillus halophilus</name>
    <dbReference type="NCBI Taxonomy" id="482461"/>
    <lineage>
        <taxon>Bacteria</taxon>
        <taxon>Bacillati</taxon>
        <taxon>Bacillota</taxon>
        <taxon>Bacilli</taxon>
        <taxon>Bacillales</taxon>
        <taxon>Bacillaceae</taxon>
        <taxon>Sediminibacillus</taxon>
    </lineage>
</organism>
<dbReference type="AlphaFoldDB" id="A0A1G9T5A4"/>
<dbReference type="STRING" id="482461.SAMN05216244_2441"/>
<dbReference type="Proteomes" id="UP000182347">
    <property type="component" value="Unassembled WGS sequence"/>
</dbReference>
<dbReference type="RefSeq" id="WP_074599370.1">
    <property type="nucleotide sequence ID" value="NZ_FNHF01000003.1"/>
</dbReference>
<protein>
    <submittedName>
        <fullName evidence="1">Uncharacterized protein</fullName>
    </submittedName>
</protein>
<keyword evidence="2" id="KW-1185">Reference proteome</keyword>
<evidence type="ECO:0000313" key="2">
    <source>
        <dbReference type="Proteomes" id="UP000182347"/>
    </source>
</evidence>
<gene>
    <name evidence="1" type="ORF">SAMN05216244_2441</name>
</gene>
<evidence type="ECO:0000313" key="1">
    <source>
        <dbReference type="EMBL" id="SDM42893.1"/>
    </source>
</evidence>
<reference evidence="2" key="1">
    <citation type="submission" date="2016-10" db="EMBL/GenBank/DDBJ databases">
        <authorList>
            <person name="Varghese N."/>
            <person name="Submissions S."/>
        </authorList>
    </citation>
    <scope>NUCLEOTIDE SEQUENCE [LARGE SCALE GENOMIC DNA]</scope>
    <source>
        <strain evidence="2">CGMCC 1.6199</strain>
    </source>
</reference>
<proteinExistence type="predicted"/>
<dbReference type="EMBL" id="FNHF01000003">
    <property type="protein sequence ID" value="SDM42893.1"/>
    <property type="molecule type" value="Genomic_DNA"/>
</dbReference>
<name>A0A1G9T5A4_9BACI</name>